<protein>
    <submittedName>
        <fullName evidence="10">Sugar ABC transporter permease</fullName>
    </submittedName>
</protein>
<evidence type="ECO:0000313" key="11">
    <source>
        <dbReference type="Proteomes" id="UP000028058"/>
    </source>
</evidence>
<keyword evidence="11" id="KW-1185">Reference proteome</keyword>
<organism evidence="10 11">
    <name type="scientific">Streptomyces xinghaiensis</name>
    <dbReference type="NCBI Taxonomy" id="1038928"/>
    <lineage>
        <taxon>Bacteria</taxon>
        <taxon>Bacillati</taxon>
        <taxon>Actinomycetota</taxon>
        <taxon>Actinomycetes</taxon>
        <taxon>Kitasatosporales</taxon>
        <taxon>Streptomycetaceae</taxon>
        <taxon>Streptomyces</taxon>
    </lineage>
</organism>
<feature type="transmembrane region" description="Helical" evidence="7">
    <location>
        <begin position="235"/>
        <end position="256"/>
    </location>
</feature>
<evidence type="ECO:0000256" key="1">
    <source>
        <dbReference type="ARBA" id="ARBA00004651"/>
    </source>
</evidence>
<comment type="caution">
    <text evidence="10">The sequence shown here is derived from an EMBL/GenBank/DDBJ whole genome shotgun (WGS) entry which is preliminary data.</text>
</comment>
<feature type="transmembrane region" description="Helical" evidence="7">
    <location>
        <begin position="35"/>
        <end position="61"/>
    </location>
</feature>
<dbReference type="PANTHER" id="PTHR30193">
    <property type="entry name" value="ABC TRANSPORTER PERMEASE PROTEIN"/>
    <property type="match status" value="1"/>
</dbReference>
<evidence type="ECO:0000256" key="5">
    <source>
        <dbReference type="ARBA" id="ARBA00022989"/>
    </source>
</evidence>
<comment type="subcellular location">
    <subcellularLocation>
        <location evidence="1 7">Cell membrane</location>
        <topology evidence="1 7">Multi-pass membrane protein</topology>
    </subcellularLocation>
</comment>
<keyword evidence="6 7" id="KW-0472">Membrane</keyword>
<reference evidence="10 11" key="1">
    <citation type="journal article" date="2014" name="Genome Announc.">
        <title>Draft Genome Sequence of Streptomyces fradiae ATCC 19609, a Strain Highly Sensitive to Antibiotics.</title>
        <authorList>
            <person name="Bekker O.B."/>
            <person name="Klimina K.M."/>
            <person name="Vatlin A.A."/>
            <person name="Zakharevich N.V."/>
            <person name="Kasianov A.S."/>
            <person name="Danilenko V.N."/>
        </authorList>
    </citation>
    <scope>NUCLEOTIDE SEQUENCE [LARGE SCALE GENOMIC DNA]</scope>
    <source>
        <strain evidence="10 11">ATCC 19609</strain>
    </source>
</reference>
<dbReference type="Gene3D" id="1.10.3720.10">
    <property type="entry name" value="MetI-like"/>
    <property type="match status" value="1"/>
</dbReference>
<feature type="domain" description="ABC transmembrane type-1" evidence="9">
    <location>
        <begin position="91"/>
        <end position="303"/>
    </location>
</feature>
<feature type="transmembrane region" description="Helical" evidence="7">
    <location>
        <begin position="124"/>
        <end position="145"/>
    </location>
</feature>
<dbReference type="GO" id="GO:0055085">
    <property type="term" value="P:transmembrane transport"/>
    <property type="evidence" value="ECO:0007669"/>
    <property type="project" value="InterPro"/>
</dbReference>
<keyword evidence="3" id="KW-1003">Cell membrane</keyword>
<name>A0A420V908_9ACTN</name>
<keyword evidence="2 7" id="KW-0813">Transport</keyword>
<keyword evidence="4 7" id="KW-0812">Transmembrane</keyword>
<dbReference type="InterPro" id="IPR051393">
    <property type="entry name" value="ABC_transporter_permease"/>
</dbReference>
<dbReference type="CDD" id="cd06261">
    <property type="entry name" value="TM_PBP2"/>
    <property type="match status" value="1"/>
</dbReference>
<accession>A0A420V908</accession>
<dbReference type="InterPro" id="IPR035906">
    <property type="entry name" value="MetI-like_sf"/>
</dbReference>
<dbReference type="RefSeq" id="WP_078648959.1">
    <property type="nucleotide sequence ID" value="NZ_CP134822.1"/>
</dbReference>
<feature type="transmembrane region" description="Helical" evidence="7">
    <location>
        <begin position="90"/>
        <end position="117"/>
    </location>
</feature>
<dbReference type="OrthoDB" id="3614395at2"/>
<dbReference type="Proteomes" id="UP000028058">
    <property type="component" value="Unassembled WGS sequence"/>
</dbReference>
<gene>
    <name evidence="10" type="ORF">SFRA_000895</name>
</gene>
<dbReference type="GO" id="GO:0005886">
    <property type="term" value="C:plasma membrane"/>
    <property type="evidence" value="ECO:0007669"/>
    <property type="project" value="UniProtKB-SubCell"/>
</dbReference>
<proteinExistence type="inferred from homology"/>
<sequence length="319" mass="33977">MPASATPGTTVKEPPTGAVRARPSRASSGAGRPGLGWAVPGLLFFTLFAIIPMLLVVALSFTSWQGLGLPEWTGGANWSRLWEDPEMRQAIWLSVLLTGLSWLFQTPVALLLGVWAAGPQRNRAVLSAIFFLPLLASSVALALLWKSLLDPNFGLIADIGPYIGFPDGNLLGDPQGAFAAVLFVASWQFIPFHTLLYQGGARQIPKSLYDAAYVDGAGTVRQFFSVTLPQLKNTVITSSVLMVVGALTFFDTVLILTEGGPGTDTTIVPFLMYTTGFDAFDMGYASAIATILVAIATGVSLLLVRLTGFSAMRSTREGM</sequence>
<dbReference type="SUPFAM" id="SSF161098">
    <property type="entry name" value="MetI-like"/>
    <property type="match status" value="1"/>
</dbReference>
<dbReference type="PROSITE" id="PS50928">
    <property type="entry name" value="ABC_TM1"/>
    <property type="match status" value="1"/>
</dbReference>
<evidence type="ECO:0000256" key="7">
    <source>
        <dbReference type="RuleBase" id="RU363032"/>
    </source>
</evidence>
<evidence type="ECO:0000256" key="8">
    <source>
        <dbReference type="SAM" id="MobiDB-lite"/>
    </source>
</evidence>
<dbReference type="Pfam" id="PF00528">
    <property type="entry name" value="BPD_transp_1"/>
    <property type="match status" value="1"/>
</dbReference>
<dbReference type="PANTHER" id="PTHR30193:SF37">
    <property type="entry name" value="INNER MEMBRANE ABC TRANSPORTER PERMEASE PROTEIN YCJO"/>
    <property type="match status" value="1"/>
</dbReference>
<comment type="similarity">
    <text evidence="7">Belongs to the binding-protein-dependent transport system permease family.</text>
</comment>
<feature type="transmembrane region" description="Helical" evidence="7">
    <location>
        <begin position="176"/>
        <end position="197"/>
    </location>
</feature>
<evidence type="ECO:0000256" key="2">
    <source>
        <dbReference type="ARBA" id="ARBA00022448"/>
    </source>
</evidence>
<dbReference type="EMBL" id="JNAD02000001">
    <property type="protein sequence ID" value="RKM98844.1"/>
    <property type="molecule type" value="Genomic_DNA"/>
</dbReference>
<evidence type="ECO:0000256" key="4">
    <source>
        <dbReference type="ARBA" id="ARBA00022692"/>
    </source>
</evidence>
<evidence type="ECO:0000259" key="9">
    <source>
        <dbReference type="PROSITE" id="PS50928"/>
    </source>
</evidence>
<dbReference type="AlphaFoldDB" id="A0A420V908"/>
<evidence type="ECO:0000256" key="3">
    <source>
        <dbReference type="ARBA" id="ARBA00022475"/>
    </source>
</evidence>
<evidence type="ECO:0000256" key="6">
    <source>
        <dbReference type="ARBA" id="ARBA00023136"/>
    </source>
</evidence>
<dbReference type="InterPro" id="IPR000515">
    <property type="entry name" value="MetI-like"/>
</dbReference>
<evidence type="ECO:0000313" key="10">
    <source>
        <dbReference type="EMBL" id="RKM98844.1"/>
    </source>
</evidence>
<feature type="region of interest" description="Disordered" evidence="8">
    <location>
        <begin position="1"/>
        <end position="31"/>
    </location>
</feature>
<keyword evidence="5 7" id="KW-1133">Transmembrane helix</keyword>
<feature type="transmembrane region" description="Helical" evidence="7">
    <location>
        <begin position="282"/>
        <end position="304"/>
    </location>
</feature>